<evidence type="ECO:0000256" key="3">
    <source>
        <dbReference type="ARBA" id="ARBA00022989"/>
    </source>
</evidence>
<gene>
    <name evidence="7" type="primary">LOC112682083</name>
</gene>
<dbReference type="RefSeq" id="XP_025408338.1">
    <property type="nucleotide sequence ID" value="XM_025552553.1"/>
</dbReference>
<evidence type="ECO:0000256" key="1">
    <source>
        <dbReference type="ARBA" id="ARBA00004141"/>
    </source>
</evidence>
<evidence type="ECO:0000256" key="4">
    <source>
        <dbReference type="ARBA" id="ARBA00023136"/>
    </source>
</evidence>
<keyword evidence="4 5" id="KW-0472">Membrane</keyword>
<evidence type="ECO:0000313" key="7">
    <source>
        <dbReference type="RefSeq" id="XP_025408338.1"/>
    </source>
</evidence>
<reference evidence="7" key="1">
    <citation type="submission" date="2025-08" db="UniProtKB">
        <authorList>
            <consortium name="RefSeq"/>
        </authorList>
    </citation>
    <scope>IDENTIFICATION</scope>
    <source>
        <tissue evidence="7">Whole body</tissue>
    </source>
</reference>
<dbReference type="GO" id="GO:0006820">
    <property type="term" value="P:monoatomic anion transport"/>
    <property type="evidence" value="ECO:0007669"/>
    <property type="project" value="TreeGrafter"/>
</dbReference>
<evidence type="ECO:0000313" key="6">
    <source>
        <dbReference type="Proteomes" id="UP000694846"/>
    </source>
</evidence>
<sequence length="83" mass="9274">MAITNTVATISGVLNPVVTSYIRKNKDKEEWTMIFSVTSGVFLFGALFYGLFSSGERQPWTSFETVESSTIIIRRSINDTLTT</sequence>
<accession>A0A8B8FC16</accession>
<dbReference type="Proteomes" id="UP000694846">
    <property type="component" value="Unplaced"/>
</dbReference>
<dbReference type="PANTHER" id="PTHR11662:SF455">
    <property type="entry name" value="GH23975P"/>
    <property type="match status" value="1"/>
</dbReference>
<organism evidence="6 7">
    <name type="scientific">Sipha flava</name>
    <name type="common">yellow sugarcane aphid</name>
    <dbReference type="NCBI Taxonomy" id="143950"/>
    <lineage>
        <taxon>Eukaryota</taxon>
        <taxon>Metazoa</taxon>
        <taxon>Ecdysozoa</taxon>
        <taxon>Arthropoda</taxon>
        <taxon>Hexapoda</taxon>
        <taxon>Insecta</taxon>
        <taxon>Pterygota</taxon>
        <taxon>Neoptera</taxon>
        <taxon>Paraneoptera</taxon>
        <taxon>Hemiptera</taxon>
        <taxon>Sternorrhyncha</taxon>
        <taxon>Aphidomorpha</taxon>
        <taxon>Aphidoidea</taxon>
        <taxon>Aphididae</taxon>
        <taxon>Sipha</taxon>
    </lineage>
</organism>
<dbReference type="PANTHER" id="PTHR11662">
    <property type="entry name" value="SOLUTE CARRIER FAMILY 17"/>
    <property type="match status" value="1"/>
</dbReference>
<dbReference type="OrthoDB" id="6629699at2759"/>
<feature type="transmembrane region" description="Helical" evidence="5">
    <location>
        <begin position="31"/>
        <end position="52"/>
    </location>
</feature>
<dbReference type="GeneID" id="112682083"/>
<dbReference type="GO" id="GO:0016020">
    <property type="term" value="C:membrane"/>
    <property type="evidence" value="ECO:0007669"/>
    <property type="project" value="UniProtKB-SubCell"/>
</dbReference>
<name>A0A8B8FC16_9HEMI</name>
<comment type="subcellular location">
    <subcellularLocation>
        <location evidence="1">Membrane</location>
        <topology evidence="1">Multi-pass membrane protein</topology>
    </subcellularLocation>
</comment>
<proteinExistence type="predicted"/>
<evidence type="ECO:0000256" key="2">
    <source>
        <dbReference type="ARBA" id="ARBA00022692"/>
    </source>
</evidence>
<keyword evidence="2 5" id="KW-0812">Transmembrane</keyword>
<evidence type="ECO:0000256" key="5">
    <source>
        <dbReference type="SAM" id="Phobius"/>
    </source>
</evidence>
<keyword evidence="3 5" id="KW-1133">Transmembrane helix</keyword>
<dbReference type="GO" id="GO:0022857">
    <property type="term" value="F:transmembrane transporter activity"/>
    <property type="evidence" value="ECO:0007669"/>
    <property type="project" value="TreeGrafter"/>
</dbReference>
<dbReference type="InterPro" id="IPR050382">
    <property type="entry name" value="MFS_Na/Anion_cotransporter"/>
</dbReference>
<keyword evidence="6" id="KW-1185">Reference proteome</keyword>
<dbReference type="AlphaFoldDB" id="A0A8B8FC16"/>
<protein>
    <submittedName>
        <fullName evidence="7">Uncharacterized transporter slc-17.2-like</fullName>
    </submittedName>
</protein>